<dbReference type="EMBL" id="JGDB01000027">
    <property type="protein sequence ID" value="EXY91970.1"/>
    <property type="molecule type" value="Genomic_DNA"/>
</dbReference>
<gene>
    <name evidence="1" type="ORF">M125_1419</name>
</gene>
<evidence type="ECO:0000313" key="1">
    <source>
        <dbReference type="EMBL" id="EXY91970.1"/>
    </source>
</evidence>
<proteinExistence type="predicted"/>
<dbReference type="Proteomes" id="UP000020773">
    <property type="component" value="Unassembled WGS sequence"/>
</dbReference>
<dbReference type="PATRIC" id="fig|1339316.3.peg.1382"/>
<accession>A0A015XH69</accession>
<protein>
    <submittedName>
        <fullName evidence="1">Uncharacterized protein</fullName>
    </submittedName>
</protein>
<organism evidence="1 2">
    <name type="scientific">Bacteroides fragilis str. 3998T(B)3</name>
    <dbReference type="NCBI Taxonomy" id="1339316"/>
    <lineage>
        <taxon>Bacteria</taxon>
        <taxon>Pseudomonadati</taxon>
        <taxon>Bacteroidota</taxon>
        <taxon>Bacteroidia</taxon>
        <taxon>Bacteroidales</taxon>
        <taxon>Bacteroidaceae</taxon>
        <taxon>Bacteroides</taxon>
    </lineage>
</organism>
<comment type="caution">
    <text evidence="1">The sequence shown here is derived from an EMBL/GenBank/DDBJ whole genome shotgun (WGS) entry which is preliminary data.</text>
</comment>
<evidence type="ECO:0000313" key="2">
    <source>
        <dbReference type="Proteomes" id="UP000020773"/>
    </source>
</evidence>
<reference evidence="1 2" key="1">
    <citation type="submission" date="2014-02" db="EMBL/GenBank/DDBJ databases">
        <authorList>
            <person name="Sears C."/>
            <person name="Carroll K."/>
            <person name="Sack B.R."/>
            <person name="Qadri F."/>
            <person name="Myers L.L."/>
            <person name="Chung G.-T."/>
            <person name="Escheverria P."/>
            <person name="Fraser C.M."/>
            <person name="Sadzewicz L."/>
            <person name="Shefchek K.A."/>
            <person name="Tallon L."/>
            <person name="Das S.P."/>
            <person name="Daugherty S."/>
            <person name="Mongodin E.F."/>
        </authorList>
    </citation>
    <scope>NUCLEOTIDE SEQUENCE [LARGE SCALE GENOMIC DNA]</scope>
    <source>
        <strain evidence="2">3998T(B)3</strain>
    </source>
</reference>
<sequence>MKCKDCKHYNGATMPGAGLCNATQARTFATTVCFNGLFSPKKRKDKPDSKAGKK</sequence>
<name>A0A015XH69_BACFG</name>
<dbReference type="AlphaFoldDB" id="A0A015XH69"/>